<dbReference type="Gene3D" id="1.20.1330.10">
    <property type="entry name" value="f41 fragment of flagellin, N-terminal domain"/>
    <property type="match status" value="1"/>
</dbReference>
<comment type="caution">
    <text evidence="7">The sequence shown here is derived from an EMBL/GenBank/DDBJ whole genome shotgun (WGS) entry which is preliminary data.</text>
</comment>
<reference evidence="7 8" key="1">
    <citation type="submission" date="2014-12" db="EMBL/GenBank/DDBJ databases">
        <title>Genome sequencing of Photobacterium gaetbulicola AD005a.</title>
        <authorList>
            <person name="Adrian T.G.S."/>
            <person name="Chan K.G."/>
        </authorList>
    </citation>
    <scope>NUCLEOTIDE SEQUENCE [LARGE SCALE GENOMIC DNA]</scope>
    <source>
        <strain evidence="7 8">AD005a</strain>
    </source>
</reference>
<comment type="function">
    <text evidence="4">Flagellin is the subunit protein which polymerizes to form the filaments of bacterial flagella.</text>
</comment>
<organism evidence="7 8">
    <name type="scientific">Photobacterium gaetbulicola</name>
    <dbReference type="NCBI Taxonomy" id="1295392"/>
    <lineage>
        <taxon>Bacteria</taxon>
        <taxon>Pseudomonadati</taxon>
        <taxon>Pseudomonadota</taxon>
        <taxon>Gammaproteobacteria</taxon>
        <taxon>Vibrionales</taxon>
        <taxon>Vibrionaceae</taxon>
        <taxon>Photobacterium</taxon>
    </lineage>
</organism>
<dbReference type="InterPro" id="IPR001492">
    <property type="entry name" value="Flagellin"/>
</dbReference>
<gene>
    <name evidence="7" type="ORF">RJ45_21590</name>
</gene>
<dbReference type="SUPFAM" id="SSF64518">
    <property type="entry name" value="Phase 1 flagellin"/>
    <property type="match status" value="1"/>
</dbReference>
<dbReference type="PRINTS" id="PR00207">
    <property type="entry name" value="FLAGELLIN"/>
</dbReference>
<dbReference type="Pfam" id="PF00669">
    <property type="entry name" value="Flagellin_N"/>
    <property type="match status" value="1"/>
</dbReference>
<evidence type="ECO:0000313" key="7">
    <source>
        <dbReference type="EMBL" id="KHT61517.1"/>
    </source>
</evidence>
<comment type="similarity">
    <text evidence="1 4">Belongs to the bacterial flagellin family.</text>
</comment>
<dbReference type="InterPro" id="IPR046358">
    <property type="entry name" value="Flagellin_C"/>
</dbReference>
<evidence type="ECO:0000256" key="2">
    <source>
        <dbReference type="ARBA" id="ARBA00022525"/>
    </source>
</evidence>
<evidence type="ECO:0000256" key="3">
    <source>
        <dbReference type="ARBA" id="ARBA00023143"/>
    </source>
</evidence>
<dbReference type="Pfam" id="PF00700">
    <property type="entry name" value="Flagellin_C"/>
    <property type="match status" value="1"/>
</dbReference>
<dbReference type="Gene3D" id="6.10.280.190">
    <property type="match status" value="1"/>
</dbReference>
<dbReference type="PANTHER" id="PTHR42792:SF2">
    <property type="entry name" value="FLAGELLIN"/>
    <property type="match status" value="1"/>
</dbReference>
<accession>A0A0B9GXX9</accession>
<protein>
    <recommendedName>
        <fullName evidence="4">Flagellin</fullName>
    </recommendedName>
</protein>
<dbReference type="InterPro" id="IPR001029">
    <property type="entry name" value="Flagellin_N"/>
</dbReference>
<evidence type="ECO:0000259" key="5">
    <source>
        <dbReference type="Pfam" id="PF00669"/>
    </source>
</evidence>
<keyword evidence="2 4" id="KW-0964">Secreted</keyword>
<dbReference type="AlphaFoldDB" id="A0A0B9GXX9"/>
<dbReference type="Gene3D" id="2.170.280.10">
    <property type="entry name" value="f41 fragment of flagellin, middle domain"/>
    <property type="match status" value="1"/>
</dbReference>
<evidence type="ECO:0000256" key="4">
    <source>
        <dbReference type="RuleBase" id="RU362073"/>
    </source>
</evidence>
<dbReference type="GO" id="GO:0009288">
    <property type="term" value="C:bacterial-type flagellum"/>
    <property type="evidence" value="ECO:0007669"/>
    <property type="project" value="UniProtKB-SubCell"/>
</dbReference>
<keyword evidence="3 4" id="KW-0975">Bacterial flagellum</keyword>
<dbReference type="Proteomes" id="UP000031278">
    <property type="component" value="Unassembled WGS sequence"/>
</dbReference>
<dbReference type="GO" id="GO:0005576">
    <property type="term" value="C:extracellular region"/>
    <property type="evidence" value="ECO:0007669"/>
    <property type="project" value="UniProtKB-SubCell"/>
</dbReference>
<feature type="domain" description="Flagellin N-terminal" evidence="5">
    <location>
        <begin position="5"/>
        <end position="141"/>
    </location>
</feature>
<evidence type="ECO:0000256" key="1">
    <source>
        <dbReference type="ARBA" id="ARBA00005709"/>
    </source>
</evidence>
<evidence type="ECO:0000313" key="8">
    <source>
        <dbReference type="Proteomes" id="UP000031278"/>
    </source>
</evidence>
<dbReference type="EMBL" id="JWLZ01000198">
    <property type="protein sequence ID" value="KHT61517.1"/>
    <property type="molecule type" value="Genomic_DNA"/>
</dbReference>
<dbReference type="Gene3D" id="6.10.10.10">
    <property type="entry name" value="Flagellar export chaperone, C-terminal domain"/>
    <property type="match status" value="1"/>
</dbReference>
<sequence>MSVSVNTNVSAMTAQRHLGSATNNVSGSMERLSSGLRINSAADDAAGLQISNRLTSQSNGLSVAMRNANDGISIAQTAEGAMQESTNIMQRMRDLSLQAANGSNSAEDREALNTEIGALQDELTRISDTTTFGGQNLLDGSYGTQDFQVGANANETISLTLGDMSASALGGTFASSGSADIDDATVTAFGGAATNNTANAGLAANETLTIQAGTESADVTVGTGATATQAAREINTSQSIVTADTEVKAALSSDGDFEGTIAIGDTEVEILKGDDNDAIVKKLDNAGISATNNSGSIELEATGVDGVVVTASAGNTGDMTVENQNEGTPTTITVGPSDDASAEVTASLTFSSDKSFNIASDGTGMIGGDGSGTAAAVSATAEFKSVDSIDISSAESAQAAVEVIDSAIAQIDSQRADLGAVQNRFDHTLNNLANINENVNASNSRIKDVDFATETVDLTKNQILQQASTSILAQAKMNPQAALSLL</sequence>
<dbReference type="PANTHER" id="PTHR42792">
    <property type="entry name" value="FLAGELLIN"/>
    <property type="match status" value="1"/>
</dbReference>
<proteinExistence type="inferred from homology"/>
<name>A0A0B9GXX9_9GAMM</name>
<comment type="subcellular location">
    <subcellularLocation>
        <location evidence="4">Secreted</location>
    </subcellularLocation>
    <subcellularLocation>
        <location evidence="4">Bacterial flagellum</location>
    </subcellularLocation>
</comment>
<dbReference type="Gene3D" id="2.30.220.10">
    <property type="entry name" value="f41 fragment of flagellin, C-terminal domain"/>
    <property type="match status" value="1"/>
</dbReference>
<dbReference type="InterPro" id="IPR042187">
    <property type="entry name" value="Flagellin_C_sub2"/>
</dbReference>
<feature type="domain" description="Flagellin C-terminal" evidence="6">
    <location>
        <begin position="402"/>
        <end position="486"/>
    </location>
</feature>
<evidence type="ECO:0000259" key="6">
    <source>
        <dbReference type="Pfam" id="PF00700"/>
    </source>
</evidence>
<dbReference type="GO" id="GO:0005198">
    <property type="term" value="F:structural molecule activity"/>
    <property type="evidence" value="ECO:0007669"/>
    <property type="project" value="UniProtKB-UniRule"/>
</dbReference>
<dbReference type="RefSeq" id="WP_039467333.1">
    <property type="nucleotide sequence ID" value="NZ_JWLZ01000198.1"/>
</dbReference>